<reference evidence="2 3" key="1">
    <citation type="submission" date="2018-08" db="EMBL/GenBank/DDBJ databases">
        <title>Henriciella mobilis sp. nov., isolated from seawater.</title>
        <authorList>
            <person name="Cheng H."/>
            <person name="Wu Y.-H."/>
            <person name="Xu X.-W."/>
            <person name="Guo L.-L."/>
        </authorList>
    </citation>
    <scope>NUCLEOTIDE SEQUENCE [LARGE SCALE GENOMIC DNA]</scope>
    <source>
        <strain evidence="2 3">CCUG66934</strain>
    </source>
</reference>
<dbReference type="Proteomes" id="UP000265431">
    <property type="component" value="Unassembled WGS sequence"/>
</dbReference>
<evidence type="ECO:0000313" key="2">
    <source>
        <dbReference type="EMBL" id="RIJ24139.1"/>
    </source>
</evidence>
<dbReference type="RefSeq" id="WP_119379328.1">
    <property type="nucleotide sequence ID" value="NZ_QWGB01000005.1"/>
</dbReference>
<evidence type="ECO:0000256" key="1">
    <source>
        <dbReference type="SAM" id="Phobius"/>
    </source>
</evidence>
<keyword evidence="1" id="KW-1133">Transmembrane helix</keyword>
<feature type="transmembrane region" description="Helical" evidence="1">
    <location>
        <begin position="89"/>
        <end position="110"/>
    </location>
</feature>
<keyword evidence="3" id="KW-1185">Reference proteome</keyword>
<comment type="caution">
    <text evidence="2">The sequence shown here is derived from an EMBL/GenBank/DDBJ whole genome shotgun (WGS) entry which is preliminary data.</text>
</comment>
<evidence type="ECO:0000313" key="3">
    <source>
        <dbReference type="Proteomes" id="UP000265431"/>
    </source>
</evidence>
<protein>
    <submittedName>
        <fullName evidence="2">Uncharacterized protein</fullName>
    </submittedName>
</protein>
<proteinExistence type="predicted"/>
<gene>
    <name evidence="2" type="ORF">D1224_07825</name>
</gene>
<dbReference type="EMBL" id="QWGB01000005">
    <property type="protein sequence ID" value="RIJ24139.1"/>
    <property type="molecule type" value="Genomic_DNA"/>
</dbReference>
<dbReference type="OrthoDB" id="7632182at2"/>
<organism evidence="2 3">
    <name type="scientific">Henriciella barbarensis</name>
    <dbReference type="NCBI Taxonomy" id="86342"/>
    <lineage>
        <taxon>Bacteria</taxon>
        <taxon>Pseudomonadati</taxon>
        <taxon>Pseudomonadota</taxon>
        <taxon>Alphaproteobacteria</taxon>
        <taxon>Hyphomonadales</taxon>
        <taxon>Hyphomonadaceae</taxon>
        <taxon>Henriciella</taxon>
    </lineage>
</organism>
<dbReference type="AlphaFoldDB" id="A0A399R3W4"/>
<keyword evidence="1" id="KW-0472">Membrane</keyword>
<accession>A0A399R3W4</accession>
<keyword evidence="1" id="KW-0812">Transmembrane</keyword>
<name>A0A399R3W4_9PROT</name>
<feature type="transmembrane region" description="Helical" evidence="1">
    <location>
        <begin position="6"/>
        <end position="25"/>
    </location>
</feature>
<sequence length="116" mass="12206">MSGATLGFFIAGVLVAFLFALAVQMRVMAGLVLRRAAQAKFSELKDGTARFAVVHAVAGTDKLDAGDAVGEAATWLRTEYPAAIRHIKIARLATAVTAVLFLAVLVTWRFTAGAEG</sequence>